<evidence type="ECO:0000313" key="2">
    <source>
        <dbReference type="Proteomes" id="UP000603434"/>
    </source>
</evidence>
<proteinExistence type="predicted"/>
<dbReference type="AlphaFoldDB" id="A0A8J6NR52"/>
<comment type="caution">
    <text evidence="1">The sequence shown here is derived from an EMBL/GenBank/DDBJ whole genome shotgun (WGS) entry which is preliminary data.</text>
</comment>
<organism evidence="1 2">
    <name type="scientific">Candidatus Desulfatibia profunda</name>
    <dbReference type="NCBI Taxonomy" id="2841695"/>
    <lineage>
        <taxon>Bacteria</taxon>
        <taxon>Pseudomonadati</taxon>
        <taxon>Thermodesulfobacteriota</taxon>
        <taxon>Desulfobacteria</taxon>
        <taxon>Desulfobacterales</taxon>
        <taxon>Desulfobacterales incertae sedis</taxon>
        <taxon>Candidatus Desulfatibia</taxon>
    </lineage>
</organism>
<gene>
    <name evidence="1" type="ORF">H8E23_09020</name>
</gene>
<dbReference type="InterPro" id="IPR011990">
    <property type="entry name" value="TPR-like_helical_dom_sf"/>
</dbReference>
<evidence type="ECO:0008006" key="3">
    <source>
        <dbReference type="Google" id="ProtNLM"/>
    </source>
</evidence>
<protein>
    <recommendedName>
        <fullName evidence="3">Tetratricopeptide repeat protein</fullName>
    </recommendedName>
</protein>
<reference evidence="1 2" key="1">
    <citation type="submission" date="2020-08" db="EMBL/GenBank/DDBJ databases">
        <title>Bridging the membrane lipid divide: bacteria of the FCB group superphylum have the potential to synthesize archaeal ether lipids.</title>
        <authorList>
            <person name="Villanueva L."/>
            <person name="Von Meijenfeldt F.A.B."/>
            <person name="Westbye A.B."/>
            <person name="Yadav S."/>
            <person name="Hopmans E.C."/>
            <person name="Dutilh B.E."/>
            <person name="Sinninghe Damste J.S."/>
        </authorList>
    </citation>
    <scope>NUCLEOTIDE SEQUENCE [LARGE SCALE GENOMIC DNA]</scope>
    <source>
        <strain evidence="1">NIOZ-UU30</strain>
    </source>
</reference>
<dbReference type="Gene3D" id="1.25.40.10">
    <property type="entry name" value="Tetratricopeptide repeat domain"/>
    <property type="match status" value="1"/>
</dbReference>
<accession>A0A8J6NR52</accession>
<dbReference type="Proteomes" id="UP000603434">
    <property type="component" value="Unassembled WGS sequence"/>
</dbReference>
<dbReference type="EMBL" id="JACNJH010000135">
    <property type="protein sequence ID" value="MBC8361526.1"/>
    <property type="molecule type" value="Genomic_DNA"/>
</dbReference>
<evidence type="ECO:0000313" key="1">
    <source>
        <dbReference type="EMBL" id="MBC8361526.1"/>
    </source>
</evidence>
<name>A0A8J6NR52_9BACT</name>
<dbReference type="SUPFAM" id="SSF48452">
    <property type="entry name" value="TPR-like"/>
    <property type="match status" value="1"/>
</dbReference>
<sequence>MNVVEKIKALLKEAELYHSMGLLNEAMGKYQNASALIQGNEQLKSRTNLVSGILKKISALEKDIRKVAETSDLPEVPENVQDLIKKLFAFSAEDDPDTAALDGAMALAKFGQHERALLEFNELLKKDSVRVVAAKNIIRCHLTHTSADAAIGQYERWISSDIFRPGELNKLRIFLQSLLKKEGIDKKLPGAEAPVITQEPTIEMPEIKEPKTEEPELEVNEIQDDEVIDINSVGITLAGGSQDGQVVELNVSFQSGNVISLLVSHTDKDLIEFFKEGDTLKDIQFYSPIAMFEGAAIVSAKNKIESGPRRGDYNIELKIVST</sequence>